<evidence type="ECO:0000259" key="5">
    <source>
        <dbReference type="PROSITE" id="PS50893"/>
    </source>
</evidence>
<dbReference type="SUPFAM" id="SSF52540">
    <property type="entry name" value="P-loop containing nucleoside triphosphate hydrolases"/>
    <property type="match status" value="1"/>
</dbReference>
<reference evidence="6" key="2">
    <citation type="submission" date="2020-09" db="EMBL/GenBank/DDBJ databases">
        <title>Novel species in genus Aeromicrobium.</title>
        <authorList>
            <person name="Zhang G."/>
        </authorList>
    </citation>
    <scope>NUCLEOTIDE SEQUENCE</scope>
    <source>
        <strain evidence="6">SSW1-57</strain>
    </source>
</reference>
<dbReference type="Proteomes" id="UP000659061">
    <property type="component" value="Unassembled WGS sequence"/>
</dbReference>
<keyword evidence="4 6" id="KW-0067">ATP-binding</keyword>
<evidence type="ECO:0000256" key="2">
    <source>
        <dbReference type="ARBA" id="ARBA00022448"/>
    </source>
</evidence>
<evidence type="ECO:0000256" key="4">
    <source>
        <dbReference type="ARBA" id="ARBA00022840"/>
    </source>
</evidence>
<keyword evidence="3" id="KW-0547">Nucleotide-binding</keyword>
<comment type="similarity">
    <text evidence="1">Belongs to the ABC transporter superfamily.</text>
</comment>
<keyword evidence="8" id="KW-1185">Reference proteome</keyword>
<proteinExistence type="inferred from homology"/>
<feature type="domain" description="ABC transporter" evidence="5">
    <location>
        <begin position="6"/>
        <end position="250"/>
    </location>
</feature>
<dbReference type="RefSeq" id="WP_179422886.1">
    <property type="nucleotide sequence ID" value="NZ_BAAAMP010000002.1"/>
</dbReference>
<dbReference type="InterPro" id="IPR017871">
    <property type="entry name" value="ABC_transporter-like_CS"/>
</dbReference>
<dbReference type="EMBL" id="JACWMT010000001">
    <property type="protein sequence ID" value="MBD1269216.1"/>
    <property type="molecule type" value="Genomic_DNA"/>
</dbReference>
<dbReference type="EMBL" id="JACBZN010000001">
    <property type="protein sequence ID" value="NYI36875.1"/>
    <property type="molecule type" value="Genomic_DNA"/>
</dbReference>
<dbReference type="PANTHER" id="PTHR43776:SF7">
    <property type="entry name" value="D,D-DIPEPTIDE TRANSPORT ATP-BINDING PROTEIN DDPF-RELATED"/>
    <property type="match status" value="1"/>
</dbReference>
<dbReference type="PANTHER" id="PTHR43776">
    <property type="entry name" value="TRANSPORT ATP-BINDING PROTEIN"/>
    <property type="match status" value="1"/>
</dbReference>
<gene>
    <name evidence="7" type="ORF">BJ975_000250</name>
    <name evidence="6" type="ORF">IDH50_03125</name>
</gene>
<dbReference type="FunFam" id="3.40.50.300:FF:000016">
    <property type="entry name" value="Oligopeptide ABC transporter ATP-binding component"/>
    <property type="match status" value="1"/>
</dbReference>
<dbReference type="PROSITE" id="PS00211">
    <property type="entry name" value="ABC_TRANSPORTER_1"/>
    <property type="match status" value="1"/>
</dbReference>
<evidence type="ECO:0000313" key="7">
    <source>
        <dbReference type="EMBL" id="NYI36875.1"/>
    </source>
</evidence>
<dbReference type="InterPro" id="IPR003593">
    <property type="entry name" value="AAA+_ATPase"/>
</dbReference>
<dbReference type="GO" id="GO:0005524">
    <property type="term" value="F:ATP binding"/>
    <property type="evidence" value="ECO:0007669"/>
    <property type="project" value="UniProtKB-KW"/>
</dbReference>
<evidence type="ECO:0000313" key="9">
    <source>
        <dbReference type="Proteomes" id="UP000659061"/>
    </source>
</evidence>
<dbReference type="Pfam" id="PF08352">
    <property type="entry name" value="oligo_HPY"/>
    <property type="match status" value="1"/>
</dbReference>
<dbReference type="GO" id="GO:0016887">
    <property type="term" value="F:ATP hydrolysis activity"/>
    <property type="evidence" value="ECO:0007669"/>
    <property type="project" value="InterPro"/>
</dbReference>
<dbReference type="CDD" id="cd03257">
    <property type="entry name" value="ABC_NikE_OppD_transporters"/>
    <property type="match status" value="1"/>
</dbReference>
<dbReference type="AlphaFoldDB" id="A0A8I0FUK5"/>
<dbReference type="Pfam" id="PF00005">
    <property type="entry name" value="ABC_tran"/>
    <property type="match status" value="1"/>
</dbReference>
<dbReference type="InterPro" id="IPR013563">
    <property type="entry name" value="Oligopep_ABC_C"/>
</dbReference>
<dbReference type="Gene3D" id="3.40.50.300">
    <property type="entry name" value="P-loop containing nucleotide triphosphate hydrolases"/>
    <property type="match status" value="1"/>
</dbReference>
<dbReference type="SMART" id="SM00382">
    <property type="entry name" value="AAA"/>
    <property type="match status" value="1"/>
</dbReference>
<dbReference type="InterPro" id="IPR027417">
    <property type="entry name" value="P-loop_NTPase"/>
</dbReference>
<name>A0A8I0FUK5_9ACTN</name>
<dbReference type="GO" id="GO:0055085">
    <property type="term" value="P:transmembrane transport"/>
    <property type="evidence" value="ECO:0007669"/>
    <property type="project" value="UniProtKB-ARBA"/>
</dbReference>
<evidence type="ECO:0000313" key="6">
    <source>
        <dbReference type="EMBL" id="MBD1269216.1"/>
    </source>
</evidence>
<reference evidence="7 8" key="1">
    <citation type="submission" date="2020-07" db="EMBL/GenBank/DDBJ databases">
        <title>Sequencing the genomes of 1000 actinobacteria strains.</title>
        <authorList>
            <person name="Klenk H.-P."/>
        </authorList>
    </citation>
    <scope>NUCLEOTIDE SEQUENCE [LARGE SCALE GENOMIC DNA]</scope>
    <source>
        <strain evidence="7 8">DSM 19087</strain>
    </source>
</reference>
<protein>
    <submittedName>
        <fullName evidence="6 7">ABC transporter ATP-binding protein</fullName>
    </submittedName>
</protein>
<dbReference type="PROSITE" id="PS50893">
    <property type="entry name" value="ABC_TRANSPORTER_2"/>
    <property type="match status" value="1"/>
</dbReference>
<dbReference type="Proteomes" id="UP000587211">
    <property type="component" value="Unassembled WGS sequence"/>
</dbReference>
<evidence type="ECO:0000256" key="3">
    <source>
        <dbReference type="ARBA" id="ARBA00022741"/>
    </source>
</evidence>
<keyword evidence="2" id="KW-0813">Transport</keyword>
<evidence type="ECO:0000256" key="1">
    <source>
        <dbReference type="ARBA" id="ARBA00005417"/>
    </source>
</evidence>
<dbReference type="InterPro" id="IPR050319">
    <property type="entry name" value="ABC_transp_ATP-bind"/>
</dbReference>
<dbReference type="GO" id="GO:0015833">
    <property type="term" value="P:peptide transport"/>
    <property type="evidence" value="ECO:0007669"/>
    <property type="project" value="InterPro"/>
</dbReference>
<accession>A0A8I0FUK5</accession>
<comment type="caution">
    <text evidence="6">The sequence shown here is derived from an EMBL/GenBank/DDBJ whole genome shotgun (WGS) entry which is preliminary data.</text>
</comment>
<organism evidence="6 9">
    <name type="scientific">Aeromicrobium tamlense</name>
    <dbReference type="NCBI Taxonomy" id="375541"/>
    <lineage>
        <taxon>Bacteria</taxon>
        <taxon>Bacillati</taxon>
        <taxon>Actinomycetota</taxon>
        <taxon>Actinomycetes</taxon>
        <taxon>Propionibacteriales</taxon>
        <taxon>Nocardioidaceae</taxon>
        <taxon>Aeromicrobium</taxon>
    </lineage>
</organism>
<dbReference type="InterPro" id="IPR003439">
    <property type="entry name" value="ABC_transporter-like_ATP-bd"/>
</dbReference>
<dbReference type="NCBIfam" id="TIGR01727">
    <property type="entry name" value="oligo_HPY"/>
    <property type="match status" value="1"/>
</dbReference>
<sequence length="329" mass="35945">MTTPLLSLEDVSVRFPVGRRRHVTAVDGVTLELREGETLGLIGESGSGKSTVARAAMGLVPISGGTVRWRGEDVSTYNAKQRRAFSESVQMVFQDPHSALDPRRTILQSVREPMDVMGRGDKKDREQVAAKALDDVGLPSQMLKRYPHQLSGGQKQRANIARALVTDPKVLVCDESVAALDVALQAEILNLLQDLKAEYELTVLFISHDLSVVSYLADRINVMYLGNIVENASTESLVGQALHPYSEALLSAQPLVHDSSVGRRITLQGDIPSPLNPPPGCRFNTRCQFAQDRCRETKPDLLPVLPGHSSACLRVDELYGERIGKTVSA</sequence>
<evidence type="ECO:0000313" key="8">
    <source>
        <dbReference type="Proteomes" id="UP000587211"/>
    </source>
</evidence>